<evidence type="ECO:0000259" key="7">
    <source>
        <dbReference type="Pfam" id="PF02601"/>
    </source>
</evidence>
<keyword evidence="1 5" id="KW-0963">Cytoplasm</keyword>
<evidence type="ECO:0000256" key="4">
    <source>
        <dbReference type="ARBA" id="ARBA00022839"/>
    </source>
</evidence>
<reference evidence="9 10" key="1">
    <citation type="journal article" date="2015" name="Infect. Genet. Evol.">
        <title>Genomic sequences of six botulinum neurotoxin-producing strains representing three clostridial species illustrate the mobility and diversity of botulinum neurotoxin genes.</title>
        <authorList>
            <person name="Smith T.J."/>
            <person name="Hill K.K."/>
            <person name="Xie G."/>
            <person name="Foley B.T."/>
            <person name="Williamson C.H."/>
            <person name="Foster J.T."/>
            <person name="Johnson S.L."/>
            <person name="Chertkov O."/>
            <person name="Teshima H."/>
            <person name="Gibbons H.S."/>
            <person name="Johnsky L.A."/>
            <person name="Karavis M.A."/>
            <person name="Smith L.A."/>
        </authorList>
    </citation>
    <scope>NUCLEOTIDE SEQUENCE [LARGE SCALE GENOMIC DNA]</scope>
    <source>
        <strain evidence="9 10">CDC 2741</strain>
    </source>
</reference>
<dbReference type="Pfam" id="PF02601">
    <property type="entry name" value="Exonuc_VII_L"/>
    <property type="match status" value="1"/>
</dbReference>
<dbReference type="GO" id="GO:0008855">
    <property type="term" value="F:exodeoxyribonuclease VII activity"/>
    <property type="evidence" value="ECO:0007669"/>
    <property type="project" value="UniProtKB-UniRule"/>
</dbReference>
<organism evidence="9 10">
    <name type="scientific">Clostridium argentinense CDC 2741</name>
    <dbReference type="NCBI Taxonomy" id="1418104"/>
    <lineage>
        <taxon>Bacteria</taxon>
        <taxon>Bacillati</taxon>
        <taxon>Bacillota</taxon>
        <taxon>Clostridia</taxon>
        <taxon>Eubacteriales</taxon>
        <taxon>Clostridiaceae</taxon>
        <taxon>Clostridium</taxon>
    </lineage>
</organism>
<dbReference type="PANTHER" id="PTHR30008">
    <property type="entry name" value="EXODEOXYRIBONUCLEASE 7 LARGE SUBUNIT"/>
    <property type="match status" value="1"/>
</dbReference>
<evidence type="ECO:0000256" key="3">
    <source>
        <dbReference type="ARBA" id="ARBA00022801"/>
    </source>
</evidence>
<dbReference type="GO" id="GO:0003676">
    <property type="term" value="F:nucleic acid binding"/>
    <property type="evidence" value="ECO:0007669"/>
    <property type="project" value="InterPro"/>
</dbReference>
<evidence type="ECO:0000313" key="10">
    <source>
        <dbReference type="Proteomes" id="UP000031366"/>
    </source>
</evidence>
<protein>
    <recommendedName>
        <fullName evidence="5">Exodeoxyribonuclease 7 large subunit</fullName>
        <ecNumber evidence="5">3.1.11.6</ecNumber>
    </recommendedName>
    <alternativeName>
        <fullName evidence="5">Exodeoxyribonuclease VII large subunit</fullName>
        <shortName evidence="5">Exonuclease VII large subunit</shortName>
    </alternativeName>
</protein>
<keyword evidence="10" id="KW-1185">Reference proteome</keyword>
<dbReference type="EC" id="3.1.11.6" evidence="5"/>
<dbReference type="AlphaFoldDB" id="A0A0C1U1U7"/>
<dbReference type="InterPro" id="IPR020579">
    <property type="entry name" value="Exonuc_VII_lsu_C"/>
</dbReference>
<evidence type="ECO:0000256" key="6">
    <source>
        <dbReference type="RuleBase" id="RU004355"/>
    </source>
</evidence>
<evidence type="ECO:0000259" key="8">
    <source>
        <dbReference type="Pfam" id="PF13742"/>
    </source>
</evidence>
<dbReference type="GO" id="GO:0009318">
    <property type="term" value="C:exodeoxyribonuclease VII complex"/>
    <property type="evidence" value="ECO:0007669"/>
    <property type="project" value="UniProtKB-UniRule"/>
</dbReference>
<dbReference type="InterPro" id="IPR003753">
    <property type="entry name" value="Exonuc_VII_L"/>
</dbReference>
<dbReference type="Pfam" id="PF13742">
    <property type="entry name" value="tRNA_anti_2"/>
    <property type="match status" value="1"/>
</dbReference>
<dbReference type="GO" id="GO:0005737">
    <property type="term" value="C:cytoplasm"/>
    <property type="evidence" value="ECO:0007669"/>
    <property type="project" value="UniProtKB-SubCell"/>
</dbReference>
<comment type="catalytic activity">
    <reaction evidence="5 6">
        <text>Exonucleolytic cleavage in either 5'- to 3'- or 3'- to 5'-direction to yield nucleoside 5'-phosphates.</text>
        <dbReference type="EC" id="3.1.11.6"/>
    </reaction>
</comment>
<sequence>MYKKIISVTALNSYIKKTIDNDFILSNSNVKGELSNVKIHSSGHIYFSLKDHSSKINCVMFKSNANSLTFIPENGMNVVVSGRISVYEKEGVYQLYCNSMDVDGQGELYIAFEKLKKKLEIEGVFDSSRKKELPVFPGTIGVITSPTGAAIRDIINVSTRRNPKVNLLIYPSLVQGANASQDIVRAIEHLNKIEDVDVIILARGGGSIEELWPFNEEIVARAISASIKPIVTGVGHETDYTISDFVSDKRAATPSQAAELVVPVLKDLEDRLMGYKGLININIDKKIKEEKNKLNLYIKTLQLNSPENYVINQYQAIDKFKNLLDNKIESILEKQLLKISKSYELLSAHNPLNVLNKGYALVEDENNNLITSIKSLKVKEQIKILLKDGSGDFKVQYKEKVNS</sequence>
<dbReference type="PANTHER" id="PTHR30008:SF0">
    <property type="entry name" value="EXODEOXYRIBONUCLEASE 7 LARGE SUBUNIT"/>
    <property type="match status" value="1"/>
</dbReference>
<evidence type="ECO:0000256" key="2">
    <source>
        <dbReference type="ARBA" id="ARBA00022722"/>
    </source>
</evidence>
<dbReference type="CDD" id="cd04489">
    <property type="entry name" value="ExoVII_LU_OBF"/>
    <property type="match status" value="1"/>
</dbReference>
<dbReference type="RefSeq" id="WP_039632672.1">
    <property type="nucleotide sequence ID" value="NZ_AYSO01000015.1"/>
</dbReference>
<dbReference type="GO" id="GO:0006308">
    <property type="term" value="P:DNA catabolic process"/>
    <property type="evidence" value="ECO:0007669"/>
    <property type="project" value="UniProtKB-UniRule"/>
</dbReference>
<evidence type="ECO:0000313" key="9">
    <source>
        <dbReference type="EMBL" id="KIE46889.1"/>
    </source>
</evidence>
<feature type="domain" description="Exonuclease VII large subunit C-terminal" evidence="7">
    <location>
        <begin position="124"/>
        <end position="336"/>
    </location>
</feature>
<keyword evidence="4 5" id="KW-0269">Exonuclease</keyword>
<evidence type="ECO:0000256" key="5">
    <source>
        <dbReference type="HAMAP-Rule" id="MF_00378"/>
    </source>
</evidence>
<feature type="domain" description="OB-fold nucleic acid binding" evidence="8">
    <location>
        <begin position="6"/>
        <end position="101"/>
    </location>
</feature>
<dbReference type="STRING" id="29341.RSJ17_12345"/>
<gene>
    <name evidence="5 9" type="primary">xseA</name>
    <name evidence="9" type="ORF">U732_1580</name>
</gene>
<dbReference type="EMBL" id="AYSO01000015">
    <property type="protein sequence ID" value="KIE46889.1"/>
    <property type="molecule type" value="Genomic_DNA"/>
</dbReference>
<comment type="subcellular location">
    <subcellularLocation>
        <location evidence="5 6">Cytoplasm</location>
    </subcellularLocation>
</comment>
<dbReference type="OrthoDB" id="9802795at2"/>
<dbReference type="NCBIfam" id="TIGR00237">
    <property type="entry name" value="xseA"/>
    <property type="match status" value="1"/>
</dbReference>
<proteinExistence type="inferred from homology"/>
<keyword evidence="2 5" id="KW-0540">Nuclease</keyword>
<dbReference type="HAMAP" id="MF_00378">
    <property type="entry name" value="Exonuc_7_L"/>
    <property type="match status" value="1"/>
</dbReference>
<comment type="function">
    <text evidence="5">Bidirectionally degrades single-stranded DNA into large acid-insoluble oligonucleotides, which are then degraded further into small acid-soluble oligonucleotides.</text>
</comment>
<comment type="similarity">
    <text evidence="5 6">Belongs to the XseA family.</text>
</comment>
<dbReference type="Proteomes" id="UP000031366">
    <property type="component" value="Unassembled WGS sequence"/>
</dbReference>
<comment type="caution">
    <text evidence="9">The sequence shown here is derived from an EMBL/GenBank/DDBJ whole genome shotgun (WGS) entry which is preliminary data.</text>
</comment>
<comment type="subunit">
    <text evidence="5">Heterooligomer composed of large and small subunits.</text>
</comment>
<name>A0A0C1U1U7_9CLOT</name>
<dbReference type="InterPro" id="IPR025824">
    <property type="entry name" value="OB-fold_nuc-bd_dom"/>
</dbReference>
<evidence type="ECO:0000256" key="1">
    <source>
        <dbReference type="ARBA" id="ARBA00022490"/>
    </source>
</evidence>
<keyword evidence="3 5" id="KW-0378">Hydrolase</keyword>
<accession>A0A0C1U1U7</accession>